<dbReference type="AlphaFoldDB" id="A0A4D6Y2V9"/>
<dbReference type="Gene3D" id="3.40.1260.10">
    <property type="entry name" value="DsrEFH-like"/>
    <property type="match status" value="1"/>
</dbReference>
<dbReference type="Pfam" id="PF02635">
    <property type="entry name" value="DsrE"/>
    <property type="match status" value="1"/>
</dbReference>
<dbReference type="NCBIfam" id="NF001237">
    <property type="entry name" value="PRK00207.1"/>
    <property type="match status" value="1"/>
</dbReference>
<dbReference type="InterPro" id="IPR027396">
    <property type="entry name" value="DsrEFH-like"/>
</dbReference>
<dbReference type="InterPro" id="IPR003787">
    <property type="entry name" value="Sulphur_relay_DsrE/F-like"/>
</dbReference>
<evidence type="ECO:0000313" key="6">
    <source>
        <dbReference type="Proteomes" id="UP000298566"/>
    </source>
</evidence>
<dbReference type="PANTHER" id="PTHR34874">
    <property type="entry name" value="PROTEIN YCHN"/>
    <property type="match status" value="1"/>
</dbReference>
<reference evidence="5 6" key="1">
    <citation type="submission" date="2018-10" db="EMBL/GenBank/DDBJ databases">
        <title>Comparative functional genomics of the obligate endosymbiont Buchnera aphidicola.</title>
        <authorList>
            <person name="Chong R.A."/>
        </authorList>
    </citation>
    <scope>NUCLEOTIDE SEQUENCE [LARGE SCALE GENOMIC DNA]</scope>
    <source>
        <strain evidence="5 6">Mrh</strain>
    </source>
</reference>
<comment type="similarity">
    <text evidence="2">Belongs to the DsrE/TusD family.</text>
</comment>
<dbReference type="GO" id="GO:0016783">
    <property type="term" value="F:sulfurtransferase activity"/>
    <property type="evidence" value="ECO:0007669"/>
    <property type="project" value="InterPro"/>
</dbReference>
<gene>
    <name evidence="5" type="primary">tusD</name>
    <name evidence="5" type="ORF">D9V73_02490</name>
</gene>
<organism evidence="5 6">
    <name type="scientific">Buchnera aphidicola subsp. Melaphis rhois</name>
    <dbReference type="NCBI Taxonomy" id="118103"/>
    <lineage>
        <taxon>Bacteria</taxon>
        <taxon>Pseudomonadati</taxon>
        <taxon>Pseudomonadota</taxon>
        <taxon>Gammaproteobacteria</taxon>
        <taxon>Enterobacterales</taxon>
        <taxon>Erwiniaceae</taxon>
        <taxon>Buchnera</taxon>
    </lineage>
</organism>
<dbReference type="RefSeq" id="WP_158336700.1">
    <property type="nucleotide sequence ID" value="NZ_CP033004.1"/>
</dbReference>
<sequence>MYYTLLVTGPPYGTQNASTALLFSRAIIITKNKLLSIFFHCDGVLNAKKLVSFPSREYNLVEKWIDLYHVCSVKLNVCISAASRRGIVNNTNNDDEVLKKHDAINSFFCFTGLSELAKYIEKSDRIIQF</sequence>
<comment type="subcellular location">
    <subcellularLocation>
        <location evidence="1">Cytoplasm</location>
    </subcellularLocation>
</comment>
<keyword evidence="3" id="KW-0963">Cytoplasm</keyword>
<evidence type="ECO:0000256" key="3">
    <source>
        <dbReference type="ARBA" id="ARBA00022490"/>
    </source>
</evidence>
<dbReference type="OrthoDB" id="9787483at2"/>
<dbReference type="NCBIfam" id="TIGR03012">
    <property type="entry name" value="sulf_tusD_dsrE"/>
    <property type="match status" value="1"/>
</dbReference>
<proteinExistence type="inferred from homology"/>
<evidence type="ECO:0000256" key="2">
    <source>
        <dbReference type="ARBA" id="ARBA00007067"/>
    </source>
</evidence>
<dbReference type="InterPro" id="IPR017463">
    <property type="entry name" value="Sulphur_relay_TusD/DsrE"/>
</dbReference>
<keyword evidence="4 5" id="KW-0808">Transferase</keyword>
<name>A0A4D6Y2V9_BUCMH</name>
<accession>A0A4D6Y2V9</accession>
<dbReference type="GO" id="GO:0002143">
    <property type="term" value="P:tRNA wobble position uridine thiolation"/>
    <property type="evidence" value="ECO:0007669"/>
    <property type="project" value="TreeGrafter"/>
</dbReference>
<dbReference type="Proteomes" id="UP000298566">
    <property type="component" value="Chromosome"/>
</dbReference>
<dbReference type="GO" id="GO:1990228">
    <property type="term" value="C:sulfurtransferase complex"/>
    <property type="evidence" value="ECO:0007669"/>
    <property type="project" value="TreeGrafter"/>
</dbReference>
<evidence type="ECO:0000256" key="1">
    <source>
        <dbReference type="ARBA" id="ARBA00004496"/>
    </source>
</evidence>
<evidence type="ECO:0000256" key="4">
    <source>
        <dbReference type="ARBA" id="ARBA00022679"/>
    </source>
</evidence>
<protein>
    <submittedName>
        <fullName evidence="5">Sulfurtransferase complex subunit TusD</fullName>
    </submittedName>
</protein>
<dbReference type="PANTHER" id="PTHR34874:SF3">
    <property type="entry name" value="SULFURTRANSFERASE TUSD"/>
    <property type="match status" value="1"/>
</dbReference>
<evidence type="ECO:0000313" key="5">
    <source>
        <dbReference type="EMBL" id="QCI23487.1"/>
    </source>
</evidence>
<dbReference type="SUPFAM" id="SSF75169">
    <property type="entry name" value="DsrEFH-like"/>
    <property type="match status" value="1"/>
</dbReference>
<dbReference type="EMBL" id="CP033004">
    <property type="protein sequence ID" value="QCI23487.1"/>
    <property type="molecule type" value="Genomic_DNA"/>
</dbReference>
<dbReference type="GO" id="GO:0097163">
    <property type="term" value="F:sulfur carrier activity"/>
    <property type="evidence" value="ECO:0007669"/>
    <property type="project" value="TreeGrafter"/>
</dbReference>